<dbReference type="EMBL" id="GISG01283446">
    <property type="protein sequence ID" value="MBA4679464.1"/>
    <property type="molecule type" value="Transcribed_RNA"/>
</dbReference>
<accession>A0A7C9FQA0</accession>
<name>A0A7C9FQA0_OPUST</name>
<protein>
    <submittedName>
        <fullName evidence="1">Uncharacterized protein</fullName>
    </submittedName>
</protein>
<proteinExistence type="predicted"/>
<dbReference type="AlphaFoldDB" id="A0A7C9FQA0"/>
<sequence length="102" mass="12294">MNLNEIKIHMKICCPCFPQLIDMFSYLQRQWDATKDWNMLHHLRTAISFVFSIMQEHSILSWVLSECPTLSRMNYTEGWMRPLEKRSMSSCPRLRRSQLLTR</sequence>
<evidence type="ECO:0000313" key="1">
    <source>
        <dbReference type="EMBL" id="MBA4679464.1"/>
    </source>
</evidence>
<reference evidence="1" key="1">
    <citation type="journal article" date="2013" name="J. Plant Res.">
        <title>Effect of fungi and light on seed germination of three Opuntia species from semiarid lands of central Mexico.</title>
        <authorList>
            <person name="Delgado-Sanchez P."/>
            <person name="Jimenez-Bremont J.F."/>
            <person name="Guerrero-Gonzalez Mde L."/>
            <person name="Flores J."/>
        </authorList>
    </citation>
    <scope>NUCLEOTIDE SEQUENCE</scope>
    <source>
        <tissue evidence="1">Cladode</tissue>
    </source>
</reference>
<organism evidence="1">
    <name type="scientific">Opuntia streptacantha</name>
    <name type="common">Prickly pear cactus</name>
    <name type="synonym">Opuntia cardona</name>
    <dbReference type="NCBI Taxonomy" id="393608"/>
    <lineage>
        <taxon>Eukaryota</taxon>
        <taxon>Viridiplantae</taxon>
        <taxon>Streptophyta</taxon>
        <taxon>Embryophyta</taxon>
        <taxon>Tracheophyta</taxon>
        <taxon>Spermatophyta</taxon>
        <taxon>Magnoliopsida</taxon>
        <taxon>eudicotyledons</taxon>
        <taxon>Gunneridae</taxon>
        <taxon>Pentapetalae</taxon>
        <taxon>Caryophyllales</taxon>
        <taxon>Cactineae</taxon>
        <taxon>Cactaceae</taxon>
        <taxon>Opuntioideae</taxon>
        <taxon>Opuntia</taxon>
    </lineage>
</organism>
<reference evidence="1" key="2">
    <citation type="submission" date="2020-07" db="EMBL/GenBank/DDBJ databases">
        <authorList>
            <person name="Vera ALvarez R."/>
            <person name="Arias-Moreno D.M."/>
            <person name="Jimenez-Jacinto V."/>
            <person name="Jimenez-Bremont J.F."/>
            <person name="Swaminathan K."/>
            <person name="Moose S.P."/>
            <person name="Guerrero-Gonzalez M.L."/>
            <person name="Marino-Ramirez L."/>
            <person name="Landsman D."/>
            <person name="Rodriguez-Kessler M."/>
            <person name="Delgado-Sanchez P."/>
        </authorList>
    </citation>
    <scope>NUCLEOTIDE SEQUENCE</scope>
    <source>
        <tissue evidence="1">Cladode</tissue>
    </source>
</reference>